<gene>
    <name evidence="5" type="ORF">TresaDRAFT_1125</name>
</gene>
<dbReference type="STRING" id="907348.TresaDRAFT_1125"/>
<dbReference type="GO" id="GO:0071973">
    <property type="term" value="P:bacterial-type flagellum-dependent cell motility"/>
    <property type="evidence" value="ECO:0007669"/>
    <property type="project" value="InterPro"/>
</dbReference>
<dbReference type="Proteomes" id="UP000003571">
    <property type="component" value="Unassembled WGS sequence"/>
</dbReference>
<evidence type="ECO:0000313" key="6">
    <source>
        <dbReference type="Proteomes" id="UP000003571"/>
    </source>
</evidence>
<dbReference type="PATRIC" id="fig|907348.3.peg.1763"/>
<accession>H7ELH5</accession>
<keyword evidence="5" id="KW-0966">Cell projection</keyword>
<keyword evidence="5" id="KW-0969">Cilium</keyword>
<evidence type="ECO:0000256" key="3">
    <source>
        <dbReference type="ARBA" id="ARBA00023143"/>
    </source>
</evidence>
<protein>
    <recommendedName>
        <fullName evidence="4">Flagellar hook-basal body complex protein FliE</fullName>
    </recommendedName>
</protein>
<dbReference type="InterPro" id="IPR001624">
    <property type="entry name" value="FliE"/>
</dbReference>
<dbReference type="eggNOG" id="COG1677">
    <property type="taxonomic scope" value="Bacteria"/>
</dbReference>
<dbReference type="RefSeq" id="WP_002704804.1">
    <property type="nucleotide sequence ID" value="NZ_AGRW01000049.1"/>
</dbReference>
<keyword evidence="6" id="KW-1185">Reference proteome</keyword>
<evidence type="ECO:0000256" key="1">
    <source>
        <dbReference type="ARBA" id="ARBA00004117"/>
    </source>
</evidence>
<dbReference type="GO" id="GO:0005198">
    <property type="term" value="F:structural molecule activity"/>
    <property type="evidence" value="ECO:0007669"/>
    <property type="project" value="UniProtKB-UniRule"/>
</dbReference>
<dbReference type="NCBIfam" id="TIGR00205">
    <property type="entry name" value="fliE"/>
    <property type="match status" value="1"/>
</dbReference>
<evidence type="ECO:0000256" key="2">
    <source>
        <dbReference type="ARBA" id="ARBA00009272"/>
    </source>
</evidence>
<dbReference type="PANTHER" id="PTHR34653:SF1">
    <property type="entry name" value="FLAGELLAR HOOK-BASAL BODY COMPLEX PROTEIN FLIE"/>
    <property type="match status" value="1"/>
</dbReference>
<dbReference type="PRINTS" id="PR01006">
    <property type="entry name" value="FLGHOOKFLIE"/>
</dbReference>
<dbReference type="Pfam" id="PF02049">
    <property type="entry name" value="FliE"/>
    <property type="match status" value="1"/>
</dbReference>
<name>H7ELH5_9SPIR</name>
<proteinExistence type="inferred from homology"/>
<dbReference type="EMBL" id="AGRW01000049">
    <property type="protein sequence ID" value="EIC01516.1"/>
    <property type="molecule type" value="Genomic_DNA"/>
</dbReference>
<comment type="subcellular location">
    <subcellularLocation>
        <location evidence="1">Bacterial flagellum basal body</location>
    </subcellularLocation>
</comment>
<comment type="similarity">
    <text evidence="2">Belongs to the FliE family.</text>
</comment>
<evidence type="ECO:0000256" key="4">
    <source>
        <dbReference type="NCBIfam" id="TIGR00205"/>
    </source>
</evidence>
<reference evidence="5 6" key="1">
    <citation type="submission" date="2011-09" db="EMBL/GenBank/DDBJ databases">
        <title>The draft genome of Treponema saccharophilum DSM 2985.</title>
        <authorList>
            <consortium name="US DOE Joint Genome Institute (JGI-PGF)"/>
            <person name="Lucas S."/>
            <person name="Copeland A."/>
            <person name="Lapidus A."/>
            <person name="Glavina del Rio T."/>
            <person name="Dalin E."/>
            <person name="Tice H."/>
            <person name="Bruce D."/>
            <person name="Goodwin L."/>
            <person name="Pitluck S."/>
            <person name="Peters L."/>
            <person name="Kyrpides N."/>
            <person name="Mavromatis K."/>
            <person name="Ivanova N."/>
            <person name="Markowitz V."/>
            <person name="Cheng J.-F."/>
            <person name="Hugenholtz P."/>
            <person name="Woyke T."/>
            <person name="Wu D."/>
            <person name="Gronow S."/>
            <person name="Wellnitz S."/>
            <person name="Brambilla E."/>
            <person name="Klenk H.-P."/>
            <person name="Eisen J.A."/>
        </authorList>
    </citation>
    <scope>NUCLEOTIDE SEQUENCE [LARGE SCALE GENOMIC DNA]</scope>
    <source>
        <strain evidence="5 6">DSM 2985</strain>
    </source>
</reference>
<comment type="caution">
    <text evidence="5">The sequence shown here is derived from an EMBL/GenBank/DDBJ whole genome shotgun (WGS) entry which is preliminary data.</text>
</comment>
<organism evidence="5 6">
    <name type="scientific">Treponema saccharophilum DSM 2985</name>
    <dbReference type="NCBI Taxonomy" id="907348"/>
    <lineage>
        <taxon>Bacteria</taxon>
        <taxon>Pseudomonadati</taxon>
        <taxon>Spirochaetota</taxon>
        <taxon>Spirochaetia</taxon>
        <taxon>Spirochaetales</taxon>
        <taxon>Treponemataceae</taxon>
        <taxon>Treponema</taxon>
    </lineage>
</organism>
<keyword evidence="5" id="KW-0282">Flagellum</keyword>
<sequence length="118" mass="12817">MQMANMNMVSAPALLRTNQAHAGVAGISNIIPGQEKAADEPSKVKEGSFESFLVKAVGEMNEQQLDVNRKTEQFITDPDSVDVHEITTAMAKAQMSLSLAQTVIDRVVSGWNELSTNR</sequence>
<dbReference type="GO" id="GO:0003774">
    <property type="term" value="F:cytoskeletal motor activity"/>
    <property type="evidence" value="ECO:0007669"/>
    <property type="project" value="InterPro"/>
</dbReference>
<dbReference type="GO" id="GO:0009425">
    <property type="term" value="C:bacterial-type flagellum basal body"/>
    <property type="evidence" value="ECO:0007669"/>
    <property type="project" value="UniProtKB-SubCell"/>
</dbReference>
<dbReference type="PANTHER" id="PTHR34653">
    <property type="match status" value="1"/>
</dbReference>
<keyword evidence="3" id="KW-0975">Bacterial flagellum</keyword>
<evidence type="ECO:0000313" key="5">
    <source>
        <dbReference type="EMBL" id="EIC01516.1"/>
    </source>
</evidence>
<dbReference type="AlphaFoldDB" id="H7ELH5"/>